<reference evidence="2" key="1">
    <citation type="journal article" date="2020" name="mSystems">
        <title>Genome- and Community-Level Interaction Insights into Carbon Utilization and Element Cycling Functions of Hydrothermarchaeota in Hydrothermal Sediment.</title>
        <authorList>
            <person name="Zhou Z."/>
            <person name="Liu Y."/>
            <person name="Xu W."/>
            <person name="Pan J."/>
            <person name="Luo Z.H."/>
            <person name="Li M."/>
        </authorList>
    </citation>
    <scope>NUCLEOTIDE SEQUENCE [LARGE SCALE GENOMIC DNA]</scope>
    <source>
        <strain evidence="2">HyVt-237</strain>
    </source>
</reference>
<organism evidence="2">
    <name type="scientific">candidate division WOR-3 bacterium</name>
    <dbReference type="NCBI Taxonomy" id="2052148"/>
    <lineage>
        <taxon>Bacteria</taxon>
        <taxon>Bacteria division WOR-3</taxon>
    </lineage>
</organism>
<comment type="caution">
    <text evidence="2">The sequence shown here is derived from an EMBL/GenBank/DDBJ whole genome shotgun (WGS) entry which is preliminary data.</text>
</comment>
<gene>
    <name evidence="2" type="ORF">ENG67_00195</name>
</gene>
<accession>A0A7C1BI38</accession>
<proteinExistence type="predicted"/>
<dbReference type="EMBL" id="DRBW01000008">
    <property type="protein sequence ID" value="HDM89613.1"/>
    <property type="molecule type" value="Genomic_DNA"/>
</dbReference>
<dbReference type="AlphaFoldDB" id="A0A7C1BI38"/>
<feature type="coiled-coil region" evidence="1">
    <location>
        <begin position="78"/>
        <end position="105"/>
    </location>
</feature>
<sequence length="105" mass="12173">MLKFSEKSGGKASEEKDYSVLIEKIARRVVQWRLTVPAIVILESAKPLSFVASQVMVFFEPIVQSLLSFKDYRDFYEMLEDRRNIELLIQAIERAEDERSAGEKD</sequence>
<protein>
    <submittedName>
        <fullName evidence="2">Uncharacterized protein</fullName>
    </submittedName>
</protein>
<name>A0A7C1BI38_UNCW3</name>
<evidence type="ECO:0000256" key="1">
    <source>
        <dbReference type="SAM" id="Coils"/>
    </source>
</evidence>
<keyword evidence="1" id="KW-0175">Coiled coil</keyword>
<evidence type="ECO:0000313" key="2">
    <source>
        <dbReference type="EMBL" id="HDM89613.1"/>
    </source>
</evidence>
<dbReference type="Proteomes" id="UP000885931">
    <property type="component" value="Unassembled WGS sequence"/>
</dbReference>